<reference evidence="2" key="1">
    <citation type="submission" date="2017-04" db="EMBL/GenBank/DDBJ databases">
        <authorList>
            <person name="Varghese N."/>
            <person name="Submissions S."/>
        </authorList>
    </citation>
    <scope>NUCLEOTIDE SEQUENCE [LARGE SCALE GENOMIC DNA]</scope>
    <source>
        <strain evidence="2">DSM 22618</strain>
    </source>
</reference>
<dbReference type="InterPro" id="IPR011051">
    <property type="entry name" value="RmlC_Cupin_sf"/>
</dbReference>
<gene>
    <name evidence="1" type="ORF">SAMN02745746_02380</name>
</gene>
<name>A0A1Y6BZM0_9NEIS</name>
<dbReference type="STRING" id="1123014.SAMN02745746_02380"/>
<accession>A0A1Y6BZM0</accession>
<keyword evidence="2" id="KW-1185">Reference proteome</keyword>
<sequence length="110" mass="12594">MPIHNLLNDLPAAGAEEVFHTLLRQPGVKIERIVSFGQASPPGYWFDQPDGEWVLLLAGEAKLLFEDEGMPRDLRPGDWLDIAPHRRHRVDWTDPEQPTVWLAVHYSHLP</sequence>
<evidence type="ECO:0000313" key="2">
    <source>
        <dbReference type="Proteomes" id="UP000192920"/>
    </source>
</evidence>
<dbReference type="RefSeq" id="WP_085276626.1">
    <property type="nucleotide sequence ID" value="NZ_FXAG01000012.1"/>
</dbReference>
<dbReference type="AlphaFoldDB" id="A0A1Y6BZM0"/>
<organism evidence="1 2">
    <name type="scientific">Pseudogulbenkiania subflava DSM 22618</name>
    <dbReference type="NCBI Taxonomy" id="1123014"/>
    <lineage>
        <taxon>Bacteria</taxon>
        <taxon>Pseudomonadati</taxon>
        <taxon>Pseudomonadota</taxon>
        <taxon>Betaproteobacteria</taxon>
        <taxon>Neisseriales</taxon>
        <taxon>Chromobacteriaceae</taxon>
        <taxon>Pseudogulbenkiania</taxon>
    </lineage>
</organism>
<dbReference type="SUPFAM" id="SSF51182">
    <property type="entry name" value="RmlC-like cupins"/>
    <property type="match status" value="1"/>
</dbReference>
<evidence type="ECO:0000313" key="1">
    <source>
        <dbReference type="EMBL" id="SMF28969.1"/>
    </source>
</evidence>
<proteinExistence type="predicted"/>
<dbReference type="Proteomes" id="UP000192920">
    <property type="component" value="Unassembled WGS sequence"/>
</dbReference>
<dbReference type="InterPro" id="IPR014710">
    <property type="entry name" value="RmlC-like_jellyroll"/>
</dbReference>
<dbReference type="Gene3D" id="2.60.120.10">
    <property type="entry name" value="Jelly Rolls"/>
    <property type="match status" value="1"/>
</dbReference>
<protein>
    <submittedName>
        <fullName evidence="1">Cupin 2 domain-containing protein</fullName>
    </submittedName>
</protein>
<dbReference type="CDD" id="cd06981">
    <property type="entry name" value="cupin_reut_a1446"/>
    <property type="match status" value="1"/>
</dbReference>
<dbReference type="EMBL" id="FXAG01000012">
    <property type="protein sequence ID" value="SMF28969.1"/>
    <property type="molecule type" value="Genomic_DNA"/>
</dbReference>